<dbReference type="GO" id="GO:0044874">
    <property type="term" value="P:lipoprotein localization to outer membrane"/>
    <property type="evidence" value="ECO:0007669"/>
    <property type="project" value="UniProtKB-UniRule"/>
</dbReference>
<keyword evidence="9 10" id="KW-0143">Chaperone</keyword>
<evidence type="ECO:0000256" key="3">
    <source>
        <dbReference type="ARBA" id="ARBA00011245"/>
    </source>
</evidence>
<evidence type="ECO:0000256" key="10">
    <source>
        <dbReference type="HAMAP-Rule" id="MF_00240"/>
    </source>
</evidence>
<keyword evidence="6 10" id="KW-0732">Signal</keyword>
<keyword evidence="8 10" id="KW-0653">Protein transport</keyword>
<comment type="caution">
    <text evidence="11">The sequence shown here is derived from an EMBL/GenBank/DDBJ whole genome shotgun (WGS) entry which is preliminary data.</text>
</comment>
<evidence type="ECO:0000256" key="8">
    <source>
        <dbReference type="ARBA" id="ARBA00022927"/>
    </source>
</evidence>
<keyword evidence="7 10" id="KW-0574">Periplasm</keyword>
<reference evidence="11 12" key="1">
    <citation type="submission" date="2019-09" db="EMBL/GenBank/DDBJ databases">
        <title>Draft genome sequences of 48 bacterial type strains from the CCUG.</title>
        <authorList>
            <person name="Tunovic T."/>
            <person name="Pineiro-Iglesias B."/>
            <person name="Unosson C."/>
            <person name="Inganas E."/>
            <person name="Ohlen M."/>
            <person name="Cardew S."/>
            <person name="Jensie-Markopoulos S."/>
            <person name="Salva-Serra F."/>
            <person name="Jaen-Luchoro D."/>
            <person name="Karlsson R."/>
            <person name="Svensson-Stadler L."/>
            <person name="Chun J."/>
            <person name="Moore E."/>
        </authorList>
    </citation>
    <scope>NUCLEOTIDE SEQUENCE [LARGE SCALE GENOMIC DNA]</scope>
    <source>
        <strain evidence="11 12">CCUG 30977</strain>
    </source>
</reference>
<evidence type="ECO:0000256" key="1">
    <source>
        <dbReference type="ARBA" id="ARBA00004418"/>
    </source>
</evidence>
<dbReference type="InterPro" id="IPR029046">
    <property type="entry name" value="LolA/LolB/LppX"/>
</dbReference>
<dbReference type="Gene3D" id="2.50.20.10">
    <property type="entry name" value="Lipoprotein localisation LolA/LolB/LppX"/>
    <property type="match status" value="1"/>
</dbReference>
<accession>A0A643FBB9</accession>
<dbReference type="RefSeq" id="WP_151124255.1">
    <property type="nucleotide sequence ID" value="NZ_CP088081.1"/>
</dbReference>
<dbReference type="AlphaFoldDB" id="A0A643FBB9"/>
<dbReference type="GO" id="GO:0042597">
    <property type="term" value="C:periplasmic space"/>
    <property type="evidence" value="ECO:0007669"/>
    <property type="project" value="UniProtKB-SubCell"/>
</dbReference>
<sequence precursor="true">MGLGLGLGLGWSQLALAAGAADALRAFVQDAKAGRAGFTQTVHAPNGNRTKVSSGRFEFSRPNRFRFEYQKPYAQTIVSDGEKVWFHDPDLNQVTVRKLGDALGSTPAAILAGQSIERDFDLKDQPDQDGLSWVLATPKSKDGTIQSLRVGFKGRSLSAIEIADSFGQRSVLQFADLQILPSLPAATFHFAVPAGADVSGP</sequence>
<comment type="subcellular location">
    <subcellularLocation>
        <location evidence="1 10">Periplasm</location>
    </subcellularLocation>
</comment>
<dbReference type="SUPFAM" id="SSF89392">
    <property type="entry name" value="Prokaryotic lipoproteins and lipoprotein localization factors"/>
    <property type="match status" value="1"/>
</dbReference>
<dbReference type="Proteomes" id="UP000430120">
    <property type="component" value="Unassembled WGS sequence"/>
</dbReference>
<gene>
    <name evidence="10 11" type="primary">lolA</name>
    <name evidence="11" type="ORF">F7Q92_11265</name>
</gene>
<dbReference type="InterPro" id="IPR018323">
    <property type="entry name" value="OM_lipoprot_carrier_LolA_Pbac"/>
</dbReference>
<dbReference type="OrthoDB" id="9787361at2"/>
<evidence type="ECO:0000256" key="2">
    <source>
        <dbReference type="ARBA" id="ARBA00007615"/>
    </source>
</evidence>
<dbReference type="InterPro" id="IPR004564">
    <property type="entry name" value="OM_lipoprot_carrier_LolA-like"/>
</dbReference>
<dbReference type="PANTHER" id="PTHR35869:SF1">
    <property type="entry name" value="OUTER-MEMBRANE LIPOPROTEIN CARRIER PROTEIN"/>
    <property type="match status" value="1"/>
</dbReference>
<evidence type="ECO:0000313" key="12">
    <source>
        <dbReference type="Proteomes" id="UP000430120"/>
    </source>
</evidence>
<evidence type="ECO:0000256" key="9">
    <source>
        <dbReference type="ARBA" id="ARBA00023186"/>
    </source>
</evidence>
<evidence type="ECO:0000256" key="5">
    <source>
        <dbReference type="ARBA" id="ARBA00022448"/>
    </source>
</evidence>
<feature type="signal peptide" evidence="10">
    <location>
        <begin position="1"/>
        <end position="17"/>
    </location>
</feature>
<comment type="similarity">
    <text evidence="2 10">Belongs to the LolA family.</text>
</comment>
<evidence type="ECO:0000256" key="6">
    <source>
        <dbReference type="ARBA" id="ARBA00022729"/>
    </source>
</evidence>
<keyword evidence="11" id="KW-0449">Lipoprotein</keyword>
<dbReference type="NCBIfam" id="TIGR00547">
    <property type="entry name" value="lolA"/>
    <property type="match status" value="1"/>
</dbReference>
<keyword evidence="5 10" id="KW-0813">Transport</keyword>
<evidence type="ECO:0000256" key="7">
    <source>
        <dbReference type="ARBA" id="ARBA00022764"/>
    </source>
</evidence>
<evidence type="ECO:0000313" key="11">
    <source>
        <dbReference type="EMBL" id="KAB0581840.1"/>
    </source>
</evidence>
<comment type="subunit">
    <text evidence="3 10">Monomer.</text>
</comment>
<dbReference type="EMBL" id="VZPB01000023">
    <property type="protein sequence ID" value="KAB0581840.1"/>
    <property type="molecule type" value="Genomic_DNA"/>
</dbReference>
<dbReference type="Pfam" id="PF03548">
    <property type="entry name" value="LolA"/>
    <property type="match status" value="1"/>
</dbReference>
<protein>
    <recommendedName>
        <fullName evidence="4 10">Outer-membrane lipoprotein carrier protein</fullName>
    </recommendedName>
</protein>
<proteinExistence type="inferred from homology"/>
<feature type="chain" id="PRO_5029060978" description="Outer-membrane lipoprotein carrier protein" evidence="10">
    <location>
        <begin position="18"/>
        <end position="201"/>
    </location>
</feature>
<dbReference type="HAMAP" id="MF_00240">
    <property type="entry name" value="LolA"/>
    <property type="match status" value="1"/>
</dbReference>
<keyword evidence="12" id="KW-1185">Reference proteome</keyword>
<evidence type="ECO:0000256" key="4">
    <source>
        <dbReference type="ARBA" id="ARBA00014035"/>
    </source>
</evidence>
<name>A0A643FBB9_IDEDE</name>
<dbReference type="CDD" id="cd16325">
    <property type="entry name" value="LolA"/>
    <property type="match status" value="1"/>
</dbReference>
<dbReference type="GO" id="GO:0042953">
    <property type="term" value="P:lipoprotein transport"/>
    <property type="evidence" value="ECO:0007669"/>
    <property type="project" value="InterPro"/>
</dbReference>
<organism evidence="11 12">
    <name type="scientific">Ideonella dechloratans</name>
    <dbReference type="NCBI Taxonomy" id="36863"/>
    <lineage>
        <taxon>Bacteria</taxon>
        <taxon>Pseudomonadati</taxon>
        <taxon>Pseudomonadota</taxon>
        <taxon>Betaproteobacteria</taxon>
        <taxon>Burkholderiales</taxon>
        <taxon>Sphaerotilaceae</taxon>
        <taxon>Ideonella</taxon>
    </lineage>
</organism>
<dbReference type="PANTHER" id="PTHR35869">
    <property type="entry name" value="OUTER-MEMBRANE LIPOPROTEIN CARRIER PROTEIN"/>
    <property type="match status" value="1"/>
</dbReference>
<comment type="function">
    <text evidence="10">Participates in the translocation of lipoproteins from the inner membrane to the outer membrane. Only forms a complex with a lipoprotein if the residue after the N-terminal Cys is not an aspartate (The Asp acts as a targeting signal to indicate that the lipoprotein should stay in the inner membrane).</text>
</comment>